<protein>
    <submittedName>
        <fullName evidence="2">Uncharacterized protein</fullName>
    </submittedName>
</protein>
<proteinExistence type="predicted"/>
<keyword evidence="3" id="KW-1185">Reference proteome</keyword>
<feature type="compositionally biased region" description="Polar residues" evidence="1">
    <location>
        <begin position="11"/>
        <end position="21"/>
    </location>
</feature>
<comment type="caution">
    <text evidence="2">The sequence shown here is derived from an EMBL/GenBank/DDBJ whole genome shotgun (WGS) entry which is preliminary data.</text>
</comment>
<sequence>MGEVGGEEGKMTSQSLPTSSRGLDWTWRDRSGKLDSSAVRFAQQAGRKHEALLSLPLKMCFVTGVGKLF</sequence>
<dbReference type="AlphaFoldDB" id="A0ABD0JVX7"/>
<evidence type="ECO:0000256" key="1">
    <source>
        <dbReference type="SAM" id="MobiDB-lite"/>
    </source>
</evidence>
<evidence type="ECO:0000313" key="3">
    <source>
        <dbReference type="Proteomes" id="UP001519460"/>
    </source>
</evidence>
<reference evidence="2 3" key="1">
    <citation type="journal article" date="2023" name="Sci. Data">
        <title>Genome assembly of the Korean intertidal mud-creeper Batillaria attramentaria.</title>
        <authorList>
            <person name="Patra A.K."/>
            <person name="Ho P.T."/>
            <person name="Jun S."/>
            <person name="Lee S.J."/>
            <person name="Kim Y."/>
            <person name="Won Y.J."/>
        </authorList>
    </citation>
    <scope>NUCLEOTIDE SEQUENCE [LARGE SCALE GENOMIC DNA]</scope>
    <source>
        <strain evidence="2">Wonlab-2016</strain>
    </source>
</reference>
<organism evidence="2 3">
    <name type="scientific">Batillaria attramentaria</name>
    <dbReference type="NCBI Taxonomy" id="370345"/>
    <lineage>
        <taxon>Eukaryota</taxon>
        <taxon>Metazoa</taxon>
        <taxon>Spiralia</taxon>
        <taxon>Lophotrochozoa</taxon>
        <taxon>Mollusca</taxon>
        <taxon>Gastropoda</taxon>
        <taxon>Caenogastropoda</taxon>
        <taxon>Sorbeoconcha</taxon>
        <taxon>Cerithioidea</taxon>
        <taxon>Batillariidae</taxon>
        <taxon>Batillaria</taxon>
    </lineage>
</organism>
<name>A0ABD0JVX7_9CAEN</name>
<dbReference type="EMBL" id="JACVVK020000311">
    <property type="protein sequence ID" value="KAK7479088.1"/>
    <property type="molecule type" value="Genomic_DNA"/>
</dbReference>
<dbReference type="Proteomes" id="UP001519460">
    <property type="component" value="Unassembled WGS sequence"/>
</dbReference>
<accession>A0ABD0JVX7</accession>
<feature type="region of interest" description="Disordered" evidence="1">
    <location>
        <begin position="1"/>
        <end position="24"/>
    </location>
</feature>
<feature type="non-terminal residue" evidence="2">
    <location>
        <position position="69"/>
    </location>
</feature>
<gene>
    <name evidence="2" type="ORF">BaRGS_00029680</name>
</gene>
<evidence type="ECO:0000313" key="2">
    <source>
        <dbReference type="EMBL" id="KAK7479088.1"/>
    </source>
</evidence>